<evidence type="ECO:0000256" key="1">
    <source>
        <dbReference type="SAM" id="Coils"/>
    </source>
</evidence>
<protein>
    <submittedName>
        <fullName evidence="4">Putative nucleic acid-binding Zn-ribbon protein</fullName>
    </submittedName>
</protein>
<organism evidence="4 5">
    <name type="scientific">Micrococcus endophyticus</name>
    <dbReference type="NCBI Taxonomy" id="455343"/>
    <lineage>
        <taxon>Bacteria</taxon>
        <taxon>Bacillati</taxon>
        <taxon>Actinomycetota</taxon>
        <taxon>Actinomycetes</taxon>
        <taxon>Micrococcales</taxon>
        <taxon>Micrococcaceae</taxon>
        <taxon>Micrococcus</taxon>
    </lineage>
</organism>
<feature type="compositionally biased region" description="Basic and acidic residues" evidence="2">
    <location>
        <begin position="59"/>
        <end position="73"/>
    </location>
</feature>
<dbReference type="InterPro" id="IPR056003">
    <property type="entry name" value="CT398_CC_hairpin"/>
</dbReference>
<dbReference type="RefSeq" id="WP_184171401.1">
    <property type="nucleotide sequence ID" value="NZ_BAABAG010000015.1"/>
</dbReference>
<feature type="region of interest" description="Disordered" evidence="2">
    <location>
        <begin position="54"/>
        <end position="96"/>
    </location>
</feature>
<proteinExistence type="predicted"/>
<evidence type="ECO:0000313" key="5">
    <source>
        <dbReference type="Proteomes" id="UP000567246"/>
    </source>
</evidence>
<feature type="domain" description="CT398-like coiled coil hairpin" evidence="3">
    <location>
        <begin position="17"/>
        <end position="196"/>
    </location>
</feature>
<reference evidence="4 5" key="1">
    <citation type="submission" date="2020-08" db="EMBL/GenBank/DDBJ databases">
        <title>Sequencing the genomes of 1000 actinobacteria strains.</title>
        <authorList>
            <person name="Klenk H.-P."/>
        </authorList>
    </citation>
    <scope>NUCLEOTIDE SEQUENCE [LARGE SCALE GENOMIC DNA]</scope>
    <source>
        <strain evidence="4 5">DSM 17945</strain>
    </source>
</reference>
<gene>
    <name evidence="4" type="ORF">HDA33_000909</name>
</gene>
<dbReference type="Proteomes" id="UP000567246">
    <property type="component" value="Unassembled WGS sequence"/>
</dbReference>
<dbReference type="AlphaFoldDB" id="A0A7W9JI53"/>
<feature type="coiled-coil region" evidence="1">
    <location>
        <begin position="113"/>
        <end position="158"/>
    </location>
</feature>
<sequence length="244" mass="26344">MSEVTAQPAVQARLLELQELDTALDQARTQIRRLKADPEHARLRARAQELEDALPELEDAARTADRAGAEASEKAAATRARRDRTRERLEAGQGGSKELQAMQHEDDTLTALLDEHEGAALEAMEAADEAESRLAAARQTLEQARAEVDARAAEVRREGQVVTQRGRDLTQRRTALAAVFPAPLLALYEKARERNGGIGAARLVGRRSQASGTELSPADVARIEALPPAAVARCPESGAILVRG</sequence>
<dbReference type="Gene3D" id="1.10.287.1490">
    <property type="match status" value="1"/>
</dbReference>
<accession>A0A7W9JI53</accession>
<dbReference type="Pfam" id="PF24481">
    <property type="entry name" value="CT398_CC"/>
    <property type="match status" value="1"/>
</dbReference>
<comment type="caution">
    <text evidence="4">The sequence shown here is derived from an EMBL/GenBank/DDBJ whole genome shotgun (WGS) entry which is preliminary data.</text>
</comment>
<evidence type="ECO:0000313" key="4">
    <source>
        <dbReference type="EMBL" id="MBB5848345.1"/>
    </source>
</evidence>
<keyword evidence="5" id="KW-1185">Reference proteome</keyword>
<dbReference type="EMBL" id="JACHMW010000001">
    <property type="protein sequence ID" value="MBB5848345.1"/>
    <property type="molecule type" value="Genomic_DNA"/>
</dbReference>
<evidence type="ECO:0000259" key="3">
    <source>
        <dbReference type="Pfam" id="PF24481"/>
    </source>
</evidence>
<keyword evidence="1" id="KW-0175">Coiled coil</keyword>
<name>A0A7W9JI53_9MICC</name>
<evidence type="ECO:0000256" key="2">
    <source>
        <dbReference type="SAM" id="MobiDB-lite"/>
    </source>
</evidence>